<name>A0A1G7PU24_PSEOR</name>
<organism evidence="3 4">
    <name type="scientific">Pseudonocardia oroxyli</name>
    <dbReference type="NCBI Taxonomy" id="366584"/>
    <lineage>
        <taxon>Bacteria</taxon>
        <taxon>Bacillati</taxon>
        <taxon>Actinomycetota</taxon>
        <taxon>Actinomycetes</taxon>
        <taxon>Pseudonocardiales</taxon>
        <taxon>Pseudonocardiaceae</taxon>
        <taxon>Pseudonocardia</taxon>
    </lineage>
</organism>
<dbReference type="EMBL" id="FNBE01000007">
    <property type="protein sequence ID" value="SDF88900.1"/>
    <property type="molecule type" value="Genomic_DNA"/>
</dbReference>
<keyword evidence="2" id="KW-1133">Transmembrane helix</keyword>
<gene>
    <name evidence="3" type="ORF">SAMN05216377_107213</name>
</gene>
<accession>A0A1G7PU24</accession>
<keyword evidence="2" id="KW-0472">Membrane</keyword>
<dbReference type="Proteomes" id="UP000198967">
    <property type="component" value="Unassembled WGS sequence"/>
</dbReference>
<evidence type="ECO:0000256" key="2">
    <source>
        <dbReference type="SAM" id="Phobius"/>
    </source>
</evidence>
<keyword evidence="1" id="KW-0175">Coiled coil</keyword>
<evidence type="ECO:0008006" key="5">
    <source>
        <dbReference type="Google" id="ProtNLM"/>
    </source>
</evidence>
<protein>
    <recommendedName>
        <fullName evidence="5">DUF3618 domain-containing protein</fullName>
    </recommendedName>
</protein>
<evidence type="ECO:0000313" key="3">
    <source>
        <dbReference type="EMBL" id="SDF88900.1"/>
    </source>
</evidence>
<sequence length="99" mass="10318">MGEVHPLRVVAQRPVVDGTVLSSDELRAQVKALQDGREEQVDEARSELAESLANLDRGLQALRARLVAKAAHAAKVAGGVAAVGVGVVAAVWLVARSES</sequence>
<keyword evidence="2" id="KW-0812">Transmembrane</keyword>
<feature type="transmembrane region" description="Helical" evidence="2">
    <location>
        <begin position="73"/>
        <end position="95"/>
    </location>
</feature>
<dbReference type="AlphaFoldDB" id="A0A1G7PU24"/>
<evidence type="ECO:0000313" key="4">
    <source>
        <dbReference type="Proteomes" id="UP000198967"/>
    </source>
</evidence>
<reference evidence="3 4" key="1">
    <citation type="submission" date="2016-10" db="EMBL/GenBank/DDBJ databases">
        <authorList>
            <person name="de Groot N.N."/>
        </authorList>
    </citation>
    <scope>NUCLEOTIDE SEQUENCE [LARGE SCALE GENOMIC DNA]</scope>
    <source>
        <strain evidence="3 4">CGMCC 4.3143</strain>
    </source>
</reference>
<proteinExistence type="predicted"/>
<keyword evidence="4" id="KW-1185">Reference proteome</keyword>
<dbReference type="STRING" id="366584.SAMN05216377_107213"/>
<feature type="coiled-coil region" evidence="1">
    <location>
        <begin position="23"/>
        <end position="65"/>
    </location>
</feature>
<evidence type="ECO:0000256" key="1">
    <source>
        <dbReference type="SAM" id="Coils"/>
    </source>
</evidence>